<evidence type="ECO:0000313" key="2">
    <source>
        <dbReference type="Proteomes" id="UP000238479"/>
    </source>
</evidence>
<sequence>MGLDSGVRRCSSLRSSQCGWLLMRERRRGFCLWRVVRQKHAASARLQCFLT</sequence>
<proteinExistence type="predicted"/>
<gene>
    <name evidence="1" type="ORF">RchiOBHm_Chr2g0130401</name>
</gene>
<organism evidence="1 2">
    <name type="scientific">Rosa chinensis</name>
    <name type="common">China rose</name>
    <dbReference type="NCBI Taxonomy" id="74649"/>
    <lineage>
        <taxon>Eukaryota</taxon>
        <taxon>Viridiplantae</taxon>
        <taxon>Streptophyta</taxon>
        <taxon>Embryophyta</taxon>
        <taxon>Tracheophyta</taxon>
        <taxon>Spermatophyta</taxon>
        <taxon>Magnoliopsida</taxon>
        <taxon>eudicotyledons</taxon>
        <taxon>Gunneridae</taxon>
        <taxon>Pentapetalae</taxon>
        <taxon>rosids</taxon>
        <taxon>fabids</taxon>
        <taxon>Rosales</taxon>
        <taxon>Rosaceae</taxon>
        <taxon>Rosoideae</taxon>
        <taxon>Rosoideae incertae sedis</taxon>
        <taxon>Rosa</taxon>
    </lineage>
</organism>
<dbReference type="Proteomes" id="UP000238479">
    <property type="component" value="Chromosome 2"/>
</dbReference>
<dbReference type="EMBL" id="PDCK01000040">
    <property type="protein sequence ID" value="PRQ50187.1"/>
    <property type="molecule type" value="Genomic_DNA"/>
</dbReference>
<dbReference type="AlphaFoldDB" id="A0A2P6RUT3"/>
<protein>
    <submittedName>
        <fullName evidence="1">Uncharacterized protein</fullName>
    </submittedName>
</protein>
<keyword evidence="2" id="KW-1185">Reference proteome</keyword>
<reference evidence="1 2" key="1">
    <citation type="journal article" date="2018" name="Nat. Genet.">
        <title>The Rosa genome provides new insights in the design of modern roses.</title>
        <authorList>
            <person name="Bendahmane M."/>
        </authorList>
    </citation>
    <scope>NUCLEOTIDE SEQUENCE [LARGE SCALE GENOMIC DNA]</scope>
    <source>
        <strain evidence="2">cv. Old Blush</strain>
    </source>
</reference>
<name>A0A2P6RUT3_ROSCH</name>
<comment type="caution">
    <text evidence="1">The sequence shown here is derived from an EMBL/GenBank/DDBJ whole genome shotgun (WGS) entry which is preliminary data.</text>
</comment>
<evidence type="ECO:0000313" key="1">
    <source>
        <dbReference type="EMBL" id="PRQ50187.1"/>
    </source>
</evidence>
<dbReference type="Gramene" id="PRQ50187">
    <property type="protein sequence ID" value="PRQ50187"/>
    <property type="gene ID" value="RchiOBHm_Chr2g0130401"/>
</dbReference>
<accession>A0A2P6RUT3</accession>